<evidence type="ECO:0000313" key="2">
    <source>
        <dbReference type="EMBL" id="KAK1854827.1"/>
    </source>
</evidence>
<proteinExistence type="predicted"/>
<keyword evidence="1" id="KW-0472">Membrane</keyword>
<sequence length="180" mass="21171">MDRLRIASHSLENNIRTIKAIHQEVDKSHILWESSQQPVEKDKFSQCIVNIVRQLEFQRTHVQSIIYRLEAVTTMVRDWINLRNAHTMERMTARSILEAHTMRIIALLTLCFLPPTFIAGFLDMGYIDLIVRKGHLRLDVQPGLWLYLAIALPLVLIIMISYILWDRRNVRRAVRNHSHV</sequence>
<keyword evidence="3" id="KW-1185">Reference proteome</keyword>
<dbReference type="Gene3D" id="1.20.58.340">
    <property type="entry name" value="Magnesium transport protein CorA, transmembrane region"/>
    <property type="match status" value="1"/>
</dbReference>
<feature type="transmembrane region" description="Helical" evidence="1">
    <location>
        <begin position="104"/>
        <end position="124"/>
    </location>
</feature>
<organism evidence="2 3">
    <name type="scientific">Colletotrichum chrysophilum</name>
    <dbReference type="NCBI Taxonomy" id="1836956"/>
    <lineage>
        <taxon>Eukaryota</taxon>
        <taxon>Fungi</taxon>
        <taxon>Dikarya</taxon>
        <taxon>Ascomycota</taxon>
        <taxon>Pezizomycotina</taxon>
        <taxon>Sordariomycetes</taxon>
        <taxon>Hypocreomycetidae</taxon>
        <taxon>Glomerellales</taxon>
        <taxon>Glomerellaceae</taxon>
        <taxon>Colletotrichum</taxon>
        <taxon>Colletotrichum gloeosporioides species complex</taxon>
    </lineage>
</organism>
<gene>
    <name evidence="2" type="ORF">CCHR01_02507</name>
</gene>
<evidence type="ECO:0000313" key="3">
    <source>
        <dbReference type="Proteomes" id="UP001243330"/>
    </source>
</evidence>
<accession>A0AAD9AWU1</accession>
<keyword evidence="1" id="KW-1133">Transmembrane helix</keyword>
<keyword evidence="1" id="KW-0812">Transmembrane</keyword>
<evidence type="ECO:0000256" key="1">
    <source>
        <dbReference type="SAM" id="Phobius"/>
    </source>
</evidence>
<name>A0AAD9AWU1_9PEZI</name>
<dbReference type="EMBL" id="JAQOWY010000030">
    <property type="protein sequence ID" value="KAK1854827.1"/>
    <property type="molecule type" value="Genomic_DNA"/>
</dbReference>
<dbReference type="Proteomes" id="UP001243330">
    <property type="component" value="Unassembled WGS sequence"/>
</dbReference>
<comment type="caution">
    <text evidence="2">The sequence shown here is derived from an EMBL/GenBank/DDBJ whole genome shotgun (WGS) entry which is preliminary data.</text>
</comment>
<reference evidence="2" key="1">
    <citation type="submission" date="2023-01" db="EMBL/GenBank/DDBJ databases">
        <title>Colletotrichum chrysophilum M932 genome sequence.</title>
        <authorList>
            <person name="Baroncelli R."/>
        </authorList>
    </citation>
    <scope>NUCLEOTIDE SEQUENCE</scope>
    <source>
        <strain evidence="2">M932</strain>
    </source>
</reference>
<dbReference type="AlphaFoldDB" id="A0AAD9AWU1"/>
<feature type="transmembrane region" description="Helical" evidence="1">
    <location>
        <begin position="144"/>
        <end position="165"/>
    </location>
</feature>
<protein>
    <submittedName>
        <fullName evidence="2">Uncharacterized protein</fullName>
    </submittedName>
</protein>